<name>A0A7X5HUE9_9FIRM</name>
<protein>
    <submittedName>
        <fullName evidence="3">TRAP transporter fused permease subunit</fullName>
    </submittedName>
</protein>
<dbReference type="Proteomes" id="UP000461585">
    <property type="component" value="Unassembled WGS sequence"/>
</dbReference>
<evidence type="ECO:0000313" key="4">
    <source>
        <dbReference type="Proteomes" id="UP000461585"/>
    </source>
</evidence>
<feature type="transmembrane region" description="Helical" evidence="1">
    <location>
        <begin position="31"/>
        <end position="48"/>
    </location>
</feature>
<dbReference type="PANTHER" id="PTHR43849">
    <property type="entry name" value="BLL3936 PROTEIN"/>
    <property type="match status" value="1"/>
</dbReference>
<feature type="transmembrane region" description="Helical" evidence="1">
    <location>
        <begin position="90"/>
        <end position="108"/>
    </location>
</feature>
<dbReference type="AlphaFoldDB" id="A0A7X5HUE9"/>
<feature type="transmembrane region" description="Helical" evidence="1">
    <location>
        <begin position="461"/>
        <end position="488"/>
    </location>
</feature>
<feature type="transmembrane region" description="Helical" evidence="1">
    <location>
        <begin position="60"/>
        <end position="78"/>
    </location>
</feature>
<proteinExistence type="predicted"/>
<evidence type="ECO:0000259" key="2">
    <source>
        <dbReference type="Pfam" id="PF06808"/>
    </source>
</evidence>
<feature type="transmembrane region" description="Helical" evidence="1">
    <location>
        <begin position="509"/>
        <end position="533"/>
    </location>
</feature>
<keyword evidence="1" id="KW-0812">Transmembrane</keyword>
<keyword evidence="1" id="KW-0472">Membrane</keyword>
<feature type="transmembrane region" description="Helical" evidence="1">
    <location>
        <begin position="361"/>
        <end position="379"/>
    </location>
</feature>
<dbReference type="RefSeq" id="WP_162369380.1">
    <property type="nucleotide sequence ID" value="NZ_JAAEEH010000004.1"/>
</dbReference>
<evidence type="ECO:0000256" key="1">
    <source>
        <dbReference type="SAM" id="Phobius"/>
    </source>
</evidence>
<sequence>MTNTSIDHKENIEHPDFNEEPKREAIPRWRYAVLVIISVAFISFQLYIAMVKPLDRWLQVPYHMVFGLLAAFMFKPMADNFGAKFAKTLGWIYDSVLILLLAYIAYYFTTNLTFLQNRIYNIDEMRPQDLVAAYASLFVVMEAVRRIMGRNLFIFISIFIVYAFAGQKIPGIFQFRGMTWQMFAEAMLMDVNGILGSPLTASMNTLFYFLIFGAFFSSCGGGQVLIDLGMKLSDKTVGGPAKAAVLSSGLMGMISGSAVANVSTTGVMTIPLMKKTGYEPHQAASIESIASTGGQIMPPIMGIGAFIMAEMIGVSYLKIAAAALIPALAYYGSVFLLVHFLAKRKHMTSKDESVKYVSDPVLPRMYQLLPIAALVAIIFSGGSLTRGALTGAALSILVSLVSQKTRMSLKGYVDSMLDGVRQAASITVPTAAIGIMIGIVIQSGVANKLTKIISNTGNSSIALALIFAMVGCLLLGMALPTVAAYLIANILFGSTLINLGLHPLAANLFIFYFGVVAQITPPVCLASFTAAGIAGASPMKTGWTAFGYAFVAFLVPYVFVFKPEIILIDATPMKIALAVLLLAWGILFIVAAVSGYLFIPIDNIPVRVAFFITAVLIIIPNAFITIVGTVAGLGFVAVFFGLGMKRKKEEIARVGEA</sequence>
<feature type="transmembrane region" description="Helical" evidence="1">
    <location>
        <begin position="610"/>
        <end position="643"/>
    </location>
</feature>
<feature type="transmembrane region" description="Helical" evidence="1">
    <location>
        <begin position="545"/>
        <end position="563"/>
    </location>
</feature>
<dbReference type="Pfam" id="PF06808">
    <property type="entry name" value="DctM"/>
    <property type="match status" value="1"/>
</dbReference>
<gene>
    <name evidence="3" type="ORF">GXN74_02690</name>
</gene>
<dbReference type="InterPro" id="IPR011853">
    <property type="entry name" value="TRAP_DctM-Dct_fused"/>
</dbReference>
<feature type="transmembrane region" description="Helical" evidence="1">
    <location>
        <begin position="152"/>
        <end position="173"/>
    </location>
</feature>
<dbReference type="InterPro" id="IPR010656">
    <property type="entry name" value="DctM"/>
</dbReference>
<evidence type="ECO:0000313" key="3">
    <source>
        <dbReference type="EMBL" id="NDL66656.1"/>
    </source>
</evidence>
<accession>A0A7X5HUE9</accession>
<reference evidence="3 4" key="1">
    <citation type="submission" date="2020-01" db="EMBL/GenBank/DDBJ databases">
        <title>Anaeroalcalibacter tamaniensis gen. nov., sp. nov., moderately halophilic strictly anaerobic fermenter bacterium from mud volcano of Taman peninsula.</title>
        <authorList>
            <person name="Frolova A."/>
            <person name="Merkel A.Y."/>
            <person name="Slobodkin A.I."/>
        </authorList>
    </citation>
    <scope>NUCLEOTIDE SEQUENCE [LARGE SCALE GENOMIC DNA]</scope>
    <source>
        <strain evidence="3 4">F-3ap</strain>
    </source>
</reference>
<keyword evidence="1" id="KW-1133">Transmembrane helix</keyword>
<comment type="caution">
    <text evidence="3">The sequence shown here is derived from an EMBL/GenBank/DDBJ whole genome shotgun (WGS) entry which is preliminary data.</text>
</comment>
<feature type="transmembrane region" description="Helical" evidence="1">
    <location>
        <begin position="575"/>
        <end position="598"/>
    </location>
</feature>
<feature type="transmembrane region" description="Helical" evidence="1">
    <location>
        <begin position="423"/>
        <end position="441"/>
    </location>
</feature>
<feature type="transmembrane region" description="Helical" evidence="1">
    <location>
        <begin position="323"/>
        <end position="341"/>
    </location>
</feature>
<feature type="domain" description="TRAP C4-dicarboxylate transport system permease DctM subunit" evidence="2">
    <location>
        <begin position="137"/>
        <end position="564"/>
    </location>
</feature>
<dbReference type="EMBL" id="JAAEEH010000004">
    <property type="protein sequence ID" value="NDL66656.1"/>
    <property type="molecule type" value="Genomic_DNA"/>
</dbReference>
<organism evidence="3 4">
    <name type="scientific">Anaerotalea alkaliphila</name>
    <dbReference type="NCBI Taxonomy" id="2662126"/>
    <lineage>
        <taxon>Bacteria</taxon>
        <taxon>Bacillati</taxon>
        <taxon>Bacillota</taxon>
        <taxon>Clostridia</taxon>
        <taxon>Eubacteriales</taxon>
        <taxon>Anaerotalea</taxon>
    </lineage>
</organism>
<dbReference type="PANTHER" id="PTHR43849:SF2">
    <property type="entry name" value="BLL3936 PROTEIN"/>
    <property type="match status" value="1"/>
</dbReference>
<dbReference type="NCBIfam" id="TIGR02123">
    <property type="entry name" value="TRAP_fused"/>
    <property type="match status" value="1"/>
</dbReference>
<keyword evidence="4" id="KW-1185">Reference proteome</keyword>
<feature type="transmembrane region" description="Helical" evidence="1">
    <location>
        <begin position="206"/>
        <end position="226"/>
    </location>
</feature>